<evidence type="ECO:0000256" key="2">
    <source>
        <dbReference type="ARBA" id="ARBA00012483"/>
    </source>
</evidence>
<dbReference type="GO" id="GO:0008270">
    <property type="term" value="F:zinc ion binding"/>
    <property type="evidence" value="ECO:0007669"/>
    <property type="project" value="UniProtKB-KW"/>
</dbReference>
<dbReference type="InterPro" id="IPR036855">
    <property type="entry name" value="Znf_CCCH_sf"/>
</dbReference>
<feature type="compositionally biased region" description="Basic and acidic residues" evidence="10">
    <location>
        <begin position="106"/>
        <end position="117"/>
    </location>
</feature>
<dbReference type="EC" id="2.3.2.27" evidence="2"/>
<evidence type="ECO:0000256" key="8">
    <source>
        <dbReference type="ARBA" id="ARBA00022833"/>
    </source>
</evidence>
<dbReference type="PANTHER" id="PTHR11224">
    <property type="entry name" value="MAKORIN-RELATED"/>
    <property type="match status" value="1"/>
</dbReference>
<feature type="domain" description="RING-type" evidence="11">
    <location>
        <begin position="249"/>
        <end position="302"/>
    </location>
</feature>
<reference evidence="13 14" key="1">
    <citation type="submission" date="2020-04" db="EMBL/GenBank/DDBJ databases">
        <authorList>
            <person name="Alioto T."/>
            <person name="Alioto T."/>
            <person name="Gomez Garrido J."/>
        </authorList>
    </citation>
    <scope>NUCLEOTIDE SEQUENCE [LARGE SCALE GENOMIC DNA]</scope>
</reference>
<keyword evidence="5" id="KW-0677">Repeat</keyword>
<evidence type="ECO:0000256" key="6">
    <source>
        <dbReference type="ARBA" id="ARBA00022771"/>
    </source>
</evidence>
<feature type="region of interest" description="Disordered" evidence="10">
    <location>
        <begin position="78"/>
        <end position="143"/>
    </location>
</feature>
<keyword evidence="4 9" id="KW-0479">Metal-binding</keyword>
<comment type="catalytic activity">
    <reaction evidence="1">
        <text>S-ubiquitinyl-[E2 ubiquitin-conjugating enzyme]-L-cysteine + [acceptor protein]-L-lysine = [E2 ubiquitin-conjugating enzyme]-L-cysteine + N(6)-ubiquitinyl-[acceptor protein]-L-lysine.</text>
        <dbReference type="EC" id="2.3.2.27"/>
    </reaction>
</comment>
<dbReference type="AlphaFoldDB" id="A0A8S1DRK5"/>
<dbReference type="SMART" id="SM00356">
    <property type="entry name" value="ZnF_C3H1"/>
    <property type="match status" value="3"/>
</dbReference>
<sequence>MAAERRPLAPCRFFSNNGSCRQGDSCPFPHVARAGPVPCRYFLEGRCMFGIQCRNIHTSGPRSEDDDDDDSLGAASIARQQQTSRRNQENNRGRTTASSSSSSNADNRRFPLTENHRKQSFRPNNRRGRGQENKGAGSSISPTHWAAAPEFVPKTPPRIPVSYADALNVKRTKAAEDAALCVIHEDCLPCPDGQDCVYVHGEFCELCCKFSLHPFNEDQRKKHTSECIKQHEKDMELSFAIARSKDKMCGICFETIVEKSPREQRFGILPNCNHCFCLSCIRTWRQAKQFENNITRGCPECRTASDFVCPSVYWVETKEEKDKLINDYKLAMQNKDCKYFKRGEGKCPFGNKCFYQHNLPNGTHVDVGPPTRARRRNGADGEVDLMQHIILWDFLDEQDSHFFYLDELDLDDSIMTDSEISDSDYEYLY</sequence>
<keyword evidence="8 9" id="KW-0862">Zinc</keyword>
<dbReference type="Proteomes" id="UP000494165">
    <property type="component" value="Unassembled WGS sequence"/>
</dbReference>
<gene>
    <name evidence="13" type="ORF">CLODIP_2_CD15279</name>
</gene>
<feature type="domain" description="C3H1-type" evidence="12">
    <location>
        <begin position="5"/>
        <end position="33"/>
    </location>
</feature>
<evidence type="ECO:0000259" key="12">
    <source>
        <dbReference type="PROSITE" id="PS50103"/>
    </source>
</evidence>
<dbReference type="InterPro" id="IPR013083">
    <property type="entry name" value="Znf_RING/FYVE/PHD"/>
</dbReference>
<dbReference type="Pfam" id="PF14608">
    <property type="entry name" value="zf-CCCH_2"/>
    <property type="match status" value="2"/>
</dbReference>
<protein>
    <recommendedName>
        <fullName evidence="2">RING-type E3 ubiquitin transferase</fullName>
        <ecNumber evidence="2">2.3.2.27</ecNumber>
    </recommendedName>
</protein>
<evidence type="ECO:0000256" key="9">
    <source>
        <dbReference type="PROSITE-ProRule" id="PRU00723"/>
    </source>
</evidence>
<dbReference type="PROSITE" id="PS50089">
    <property type="entry name" value="ZF_RING_2"/>
    <property type="match status" value="1"/>
</dbReference>
<evidence type="ECO:0000256" key="5">
    <source>
        <dbReference type="ARBA" id="ARBA00022737"/>
    </source>
</evidence>
<dbReference type="SMART" id="SM00184">
    <property type="entry name" value="RING"/>
    <property type="match status" value="1"/>
</dbReference>
<dbReference type="PANTHER" id="PTHR11224:SF10">
    <property type="entry name" value="IP09428P-RELATED"/>
    <property type="match status" value="1"/>
</dbReference>
<dbReference type="InterPro" id="IPR017907">
    <property type="entry name" value="Znf_RING_CS"/>
</dbReference>
<keyword evidence="14" id="KW-1185">Reference proteome</keyword>
<dbReference type="GO" id="GO:0061630">
    <property type="term" value="F:ubiquitin protein ligase activity"/>
    <property type="evidence" value="ECO:0007669"/>
    <property type="project" value="UniProtKB-EC"/>
</dbReference>
<dbReference type="PROSITE" id="PS50103">
    <property type="entry name" value="ZF_C3H1"/>
    <property type="match status" value="3"/>
</dbReference>
<dbReference type="InterPro" id="IPR000571">
    <property type="entry name" value="Znf_CCCH"/>
</dbReference>
<feature type="domain" description="C3H1-type" evidence="12">
    <location>
        <begin position="331"/>
        <end position="360"/>
    </location>
</feature>
<dbReference type="FunFam" id="3.30.40.10:FF:000117">
    <property type="entry name" value="Probable E3 ubiquitin-protein ligase makorin-1"/>
    <property type="match status" value="1"/>
</dbReference>
<keyword evidence="3" id="KW-0808">Transferase</keyword>
<name>A0A8S1DRK5_9INSE</name>
<dbReference type="EMBL" id="CADEPI010000397">
    <property type="protein sequence ID" value="CAB3385169.1"/>
    <property type="molecule type" value="Genomic_DNA"/>
</dbReference>
<evidence type="ECO:0000256" key="3">
    <source>
        <dbReference type="ARBA" id="ARBA00022679"/>
    </source>
</evidence>
<feature type="zinc finger region" description="C3H1-type" evidence="9">
    <location>
        <begin position="34"/>
        <end position="60"/>
    </location>
</feature>
<feature type="zinc finger region" description="C3H1-type" evidence="9">
    <location>
        <begin position="5"/>
        <end position="33"/>
    </location>
</feature>
<dbReference type="SUPFAM" id="SSF90229">
    <property type="entry name" value="CCCH zinc finger"/>
    <property type="match status" value="1"/>
</dbReference>
<feature type="domain" description="C3H1-type" evidence="12">
    <location>
        <begin position="34"/>
        <end position="60"/>
    </location>
</feature>
<dbReference type="Pfam" id="PF00642">
    <property type="entry name" value="zf-CCCH"/>
    <property type="match status" value="1"/>
</dbReference>
<dbReference type="GO" id="GO:0000209">
    <property type="term" value="P:protein polyubiquitination"/>
    <property type="evidence" value="ECO:0007669"/>
    <property type="project" value="InterPro"/>
</dbReference>
<dbReference type="OrthoDB" id="411372at2759"/>
<comment type="caution">
    <text evidence="13">The sequence shown here is derived from an EMBL/GenBank/DDBJ whole genome shotgun (WGS) entry which is preliminary data.</text>
</comment>
<dbReference type="SUPFAM" id="SSF57850">
    <property type="entry name" value="RING/U-box"/>
    <property type="match status" value="1"/>
</dbReference>
<dbReference type="Pfam" id="PF00097">
    <property type="entry name" value="zf-C3HC4"/>
    <property type="match status" value="1"/>
</dbReference>
<evidence type="ECO:0000256" key="7">
    <source>
        <dbReference type="ARBA" id="ARBA00022786"/>
    </source>
</evidence>
<dbReference type="PROSITE" id="PS00518">
    <property type="entry name" value="ZF_RING_1"/>
    <property type="match status" value="1"/>
</dbReference>
<dbReference type="InterPro" id="IPR045072">
    <property type="entry name" value="MKRN-like"/>
</dbReference>
<dbReference type="InterPro" id="IPR018957">
    <property type="entry name" value="Znf_C3HC4_RING-type"/>
</dbReference>
<organism evidence="13 14">
    <name type="scientific">Cloeon dipterum</name>
    <dbReference type="NCBI Taxonomy" id="197152"/>
    <lineage>
        <taxon>Eukaryota</taxon>
        <taxon>Metazoa</taxon>
        <taxon>Ecdysozoa</taxon>
        <taxon>Arthropoda</taxon>
        <taxon>Hexapoda</taxon>
        <taxon>Insecta</taxon>
        <taxon>Pterygota</taxon>
        <taxon>Palaeoptera</taxon>
        <taxon>Ephemeroptera</taxon>
        <taxon>Pisciforma</taxon>
        <taxon>Baetidae</taxon>
        <taxon>Cloeon</taxon>
    </lineage>
</organism>
<evidence type="ECO:0000259" key="11">
    <source>
        <dbReference type="PROSITE" id="PS50089"/>
    </source>
</evidence>
<accession>A0A8S1DRK5</accession>
<dbReference type="InterPro" id="IPR001841">
    <property type="entry name" value="Znf_RING"/>
</dbReference>
<dbReference type="Gene3D" id="3.30.40.10">
    <property type="entry name" value="Zinc/RING finger domain, C3HC4 (zinc finger)"/>
    <property type="match status" value="1"/>
</dbReference>
<evidence type="ECO:0000256" key="4">
    <source>
        <dbReference type="ARBA" id="ARBA00022723"/>
    </source>
</evidence>
<evidence type="ECO:0000313" key="13">
    <source>
        <dbReference type="EMBL" id="CAB3385169.1"/>
    </source>
</evidence>
<keyword evidence="7" id="KW-0833">Ubl conjugation pathway</keyword>
<evidence type="ECO:0000256" key="1">
    <source>
        <dbReference type="ARBA" id="ARBA00000900"/>
    </source>
</evidence>
<feature type="zinc finger region" description="C3H1-type" evidence="9">
    <location>
        <begin position="331"/>
        <end position="360"/>
    </location>
</feature>
<feature type="compositionally biased region" description="Basic residues" evidence="10">
    <location>
        <begin position="118"/>
        <end position="128"/>
    </location>
</feature>
<keyword evidence="6 9" id="KW-0863">Zinc-finger</keyword>
<evidence type="ECO:0000256" key="10">
    <source>
        <dbReference type="SAM" id="MobiDB-lite"/>
    </source>
</evidence>
<proteinExistence type="predicted"/>
<evidence type="ECO:0000313" key="14">
    <source>
        <dbReference type="Proteomes" id="UP000494165"/>
    </source>
</evidence>